<sequence>MVEPVICDDGFTYDRQTIEAHFQSELETDYRQQNQFTSPMTGDIITNSLLHNRNVEMQIVESLEERNMSVLDEDIEKWHRRREQRRESRTARDKEGRNKEEQQERPQPDIAAPIQQEEQPSAERVRVDRTVTDGTILSEHDLGLSVTLCNEDERCSLHYASLVGVGNVPRCMVACCAKRLDNDNDWCARCGRLACSRCLEFHVTEYSALNPNQLQSICFECVTQIIDVMGDTGTEGQVRAFISNVRLRRYNDSLTQRAIELQDYQVKMNAKAQFGPGLLELREEIRRMERAKDEMQVQSQGADAGSQNSFRSIAECEEVCAVLTRHYNDLMERGCPEQDEEGQIRYIAAISAITDRLERAQLTLLEMRSRPSEVRSSGSRNTVSCFDGIDGGDSFDNLESICEQLRMQYIDLRRSEVPADEFSQIAHIEAISEVSARLEDAERKLVESRSNRTSTERIDLEDPVILDAIGVRDNEWPLPFDLSYPTARMENQLDLLRGALAQQLGVSQQKYDDEYRQRRQVLTERHNRLANEMRHIQGA</sequence>
<gene>
    <name evidence="4" type="ORF">DBRI00130_LOCUS5680</name>
</gene>
<evidence type="ECO:0000256" key="1">
    <source>
        <dbReference type="SAM" id="Coils"/>
    </source>
</evidence>
<dbReference type="EMBL" id="HBNS01007020">
    <property type="protein sequence ID" value="CAE4589539.1"/>
    <property type="molecule type" value="Transcribed_RNA"/>
</dbReference>
<dbReference type="InterPro" id="IPR003613">
    <property type="entry name" value="Ubox_domain"/>
</dbReference>
<feature type="domain" description="U-box" evidence="3">
    <location>
        <begin position="1"/>
        <end position="65"/>
    </location>
</feature>
<keyword evidence="1" id="KW-0175">Coiled coil</keyword>
<feature type="compositionally biased region" description="Basic and acidic residues" evidence="2">
    <location>
        <begin position="84"/>
        <end position="107"/>
    </location>
</feature>
<evidence type="ECO:0000259" key="3">
    <source>
        <dbReference type="Pfam" id="PF04564"/>
    </source>
</evidence>
<evidence type="ECO:0000256" key="2">
    <source>
        <dbReference type="SAM" id="MobiDB-lite"/>
    </source>
</evidence>
<dbReference type="GO" id="GO:0016567">
    <property type="term" value="P:protein ubiquitination"/>
    <property type="evidence" value="ECO:0007669"/>
    <property type="project" value="InterPro"/>
</dbReference>
<name>A0A7S4VCG2_9STRA</name>
<dbReference type="Gene3D" id="3.30.40.10">
    <property type="entry name" value="Zinc/RING finger domain, C3HC4 (zinc finger)"/>
    <property type="match status" value="1"/>
</dbReference>
<feature type="coiled-coil region" evidence="1">
    <location>
        <begin position="431"/>
        <end position="458"/>
    </location>
</feature>
<dbReference type="AlphaFoldDB" id="A0A7S4VCG2"/>
<evidence type="ECO:0000313" key="4">
    <source>
        <dbReference type="EMBL" id="CAE4589539.1"/>
    </source>
</evidence>
<feature type="region of interest" description="Disordered" evidence="2">
    <location>
        <begin position="79"/>
        <end position="127"/>
    </location>
</feature>
<proteinExistence type="predicted"/>
<reference evidence="4" key="1">
    <citation type="submission" date="2021-01" db="EMBL/GenBank/DDBJ databases">
        <authorList>
            <person name="Corre E."/>
            <person name="Pelletier E."/>
            <person name="Niang G."/>
            <person name="Scheremetjew M."/>
            <person name="Finn R."/>
            <person name="Kale V."/>
            <person name="Holt S."/>
            <person name="Cochrane G."/>
            <person name="Meng A."/>
            <person name="Brown T."/>
            <person name="Cohen L."/>
        </authorList>
    </citation>
    <scope>NUCLEOTIDE SEQUENCE</scope>
    <source>
        <strain evidence="4">GSO104</strain>
    </source>
</reference>
<dbReference type="CDD" id="cd00065">
    <property type="entry name" value="FYVE_like_SF"/>
    <property type="match status" value="1"/>
</dbReference>
<protein>
    <recommendedName>
        <fullName evidence="3">U-box domain-containing protein</fullName>
    </recommendedName>
</protein>
<organism evidence="4">
    <name type="scientific">Ditylum brightwellii</name>
    <dbReference type="NCBI Taxonomy" id="49249"/>
    <lineage>
        <taxon>Eukaryota</taxon>
        <taxon>Sar</taxon>
        <taxon>Stramenopiles</taxon>
        <taxon>Ochrophyta</taxon>
        <taxon>Bacillariophyta</taxon>
        <taxon>Mediophyceae</taxon>
        <taxon>Lithodesmiophycidae</taxon>
        <taxon>Lithodesmiales</taxon>
        <taxon>Lithodesmiaceae</taxon>
        <taxon>Ditylum</taxon>
    </lineage>
</organism>
<dbReference type="InterPro" id="IPR013083">
    <property type="entry name" value="Znf_RING/FYVE/PHD"/>
</dbReference>
<dbReference type="SUPFAM" id="SSF57850">
    <property type="entry name" value="RING/U-box"/>
    <property type="match status" value="1"/>
</dbReference>
<dbReference type="GO" id="GO:0004842">
    <property type="term" value="F:ubiquitin-protein transferase activity"/>
    <property type="evidence" value="ECO:0007669"/>
    <property type="project" value="InterPro"/>
</dbReference>
<dbReference type="Pfam" id="PF04564">
    <property type="entry name" value="U-box"/>
    <property type="match status" value="1"/>
</dbReference>
<accession>A0A7S4VCG2</accession>